<proteinExistence type="predicted"/>
<dbReference type="Proteomes" id="UP000298159">
    <property type="component" value="Unassembled WGS sequence"/>
</dbReference>
<organism evidence="1 2">
    <name type="scientific">Streptomyces bauhiniae</name>
    <dbReference type="NCBI Taxonomy" id="2340725"/>
    <lineage>
        <taxon>Bacteria</taxon>
        <taxon>Bacillati</taxon>
        <taxon>Actinomycetota</taxon>
        <taxon>Actinomycetes</taxon>
        <taxon>Kitasatosporales</taxon>
        <taxon>Streptomycetaceae</taxon>
        <taxon>Streptomyces</taxon>
    </lineage>
</organism>
<accession>A0A4Z1CU12</accession>
<protein>
    <submittedName>
        <fullName evidence="1">Uncharacterized protein</fullName>
    </submittedName>
</protein>
<sequence>MHPTLAAPARADQAAPELLARLAAALRKMRTLPEILDDIGDALDPQPPAATEVEDIHERLREDLERLGAIAEAAGIGDPEVWRLIARAAELEAVELPQDHHGRIVHLRKQGAVANDLLERLTATRTIKQVA</sequence>
<comment type="caution">
    <text evidence="1">The sequence shown here is derived from an EMBL/GenBank/DDBJ whole genome shotgun (WGS) entry which is preliminary data.</text>
</comment>
<dbReference type="Pfam" id="PF19979">
    <property type="entry name" value="DUF6415"/>
    <property type="match status" value="1"/>
</dbReference>
<gene>
    <name evidence="1" type="ORF">E5083_30525</name>
</gene>
<keyword evidence="2" id="KW-1185">Reference proteome</keyword>
<evidence type="ECO:0000313" key="2">
    <source>
        <dbReference type="Proteomes" id="UP000298159"/>
    </source>
</evidence>
<dbReference type="EMBL" id="SRRT01000013">
    <property type="protein sequence ID" value="TGN72269.1"/>
    <property type="molecule type" value="Genomic_DNA"/>
</dbReference>
<reference evidence="1 2" key="1">
    <citation type="submission" date="2019-04" db="EMBL/GenBank/DDBJ databases">
        <title>Streptomyces sp. nov. Bv016 isolated from bark of Buahinia variegata.</title>
        <authorList>
            <person name="Kanchanasin P."/>
            <person name="Tanasupawat S."/>
            <person name="Yuki M."/>
            <person name="Kudo T."/>
        </authorList>
    </citation>
    <scope>NUCLEOTIDE SEQUENCE [LARGE SCALE GENOMIC DNA]</scope>
    <source>
        <strain evidence="1 2">Bv016</strain>
    </source>
</reference>
<dbReference type="InterPro" id="IPR046300">
    <property type="entry name" value="DUF6415"/>
</dbReference>
<dbReference type="GeneID" id="95451909"/>
<name>A0A4Z1CU12_9ACTN</name>
<dbReference type="AlphaFoldDB" id="A0A4Z1CU12"/>
<dbReference type="RefSeq" id="WP_135788915.1">
    <property type="nucleotide sequence ID" value="NZ_SRRT01000013.1"/>
</dbReference>
<evidence type="ECO:0000313" key="1">
    <source>
        <dbReference type="EMBL" id="TGN72269.1"/>
    </source>
</evidence>